<sequence>MKSRPMVHGLLNGDIIQIEDVESGLKCNCICPECGSRLVAHKGEKVIQHFKHYDKTEIESCYESAIHLASKALFAKHKEVRLPNLKVFIPELGYNANILQEKKYKISKVNVEKYLIDFKPDILAEIIVKSKGETKIIPLIIEIAVTHFVDYNKLLKIEKSKISAIEISLKDVERIMDDDDLWFEIQNPVNIKWLYNNKTQNLIEKKINTIRAIEENREKQRIMAEISNENYKLKLKKEGYLLLKIYKGRKEYIGTTVDEYIFTGKIYCPKQNNTEIDRSICEKCLFNHGDFKNSNEDFFRIICGFKNNRLNHNE</sequence>
<name>A0A917DMZ7_9BACT</name>
<protein>
    <recommendedName>
        <fullName evidence="3">Competence protein</fullName>
    </recommendedName>
</protein>
<dbReference type="RefSeq" id="WP_188765600.1">
    <property type="nucleotide sequence ID" value="NZ_BMKK01000003.1"/>
</dbReference>
<evidence type="ECO:0000313" key="2">
    <source>
        <dbReference type="Proteomes" id="UP000609064"/>
    </source>
</evidence>
<dbReference type="Proteomes" id="UP000609064">
    <property type="component" value="Unassembled WGS sequence"/>
</dbReference>
<organism evidence="1 2">
    <name type="scientific">Emticicia aquatilis</name>
    <dbReference type="NCBI Taxonomy" id="1537369"/>
    <lineage>
        <taxon>Bacteria</taxon>
        <taxon>Pseudomonadati</taxon>
        <taxon>Bacteroidota</taxon>
        <taxon>Cytophagia</taxon>
        <taxon>Cytophagales</taxon>
        <taxon>Leadbetterellaceae</taxon>
        <taxon>Emticicia</taxon>
    </lineage>
</organism>
<comment type="caution">
    <text evidence="1">The sequence shown here is derived from an EMBL/GenBank/DDBJ whole genome shotgun (WGS) entry which is preliminary data.</text>
</comment>
<reference evidence="1" key="1">
    <citation type="journal article" date="2014" name="Int. J. Syst. Evol. Microbiol.">
        <title>Complete genome sequence of Corynebacterium casei LMG S-19264T (=DSM 44701T), isolated from a smear-ripened cheese.</title>
        <authorList>
            <consortium name="US DOE Joint Genome Institute (JGI-PGF)"/>
            <person name="Walter F."/>
            <person name="Albersmeier A."/>
            <person name="Kalinowski J."/>
            <person name="Ruckert C."/>
        </authorList>
    </citation>
    <scope>NUCLEOTIDE SEQUENCE</scope>
    <source>
        <strain evidence="1">CGMCC 1.15958</strain>
    </source>
</reference>
<gene>
    <name evidence="1" type="ORF">GCM10011514_16640</name>
</gene>
<evidence type="ECO:0008006" key="3">
    <source>
        <dbReference type="Google" id="ProtNLM"/>
    </source>
</evidence>
<keyword evidence="2" id="KW-1185">Reference proteome</keyword>
<proteinExistence type="predicted"/>
<dbReference type="EMBL" id="BMKK01000003">
    <property type="protein sequence ID" value="GGD53195.1"/>
    <property type="molecule type" value="Genomic_DNA"/>
</dbReference>
<dbReference type="AlphaFoldDB" id="A0A917DMZ7"/>
<accession>A0A917DMZ7</accession>
<evidence type="ECO:0000313" key="1">
    <source>
        <dbReference type="EMBL" id="GGD53195.1"/>
    </source>
</evidence>
<reference evidence="1" key="2">
    <citation type="submission" date="2020-09" db="EMBL/GenBank/DDBJ databases">
        <authorList>
            <person name="Sun Q."/>
            <person name="Zhou Y."/>
        </authorList>
    </citation>
    <scope>NUCLEOTIDE SEQUENCE</scope>
    <source>
        <strain evidence="1">CGMCC 1.15958</strain>
    </source>
</reference>